<dbReference type="SMART" id="SM00899">
    <property type="entry name" value="FeoA"/>
    <property type="match status" value="1"/>
</dbReference>
<keyword evidence="5" id="KW-0238">DNA-binding</keyword>
<feature type="domain" description="HTH dtxR-type" evidence="7">
    <location>
        <begin position="3"/>
        <end position="65"/>
    </location>
</feature>
<dbReference type="EMBL" id="RBZW01000055">
    <property type="protein sequence ID" value="THE63822.1"/>
    <property type="molecule type" value="Genomic_DNA"/>
</dbReference>
<dbReference type="GO" id="GO:0005737">
    <property type="term" value="C:cytoplasm"/>
    <property type="evidence" value="ECO:0007669"/>
    <property type="project" value="UniProtKB-SubCell"/>
</dbReference>
<dbReference type="SUPFAM" id="SSF46785">
    <property type="entry name" value="Winged helix' DNA-binding domain"/>
    <property type="match status" value="1"/>
</dbReference>
<dbReference type="InterPro" id="IPR007167">
    <property type="entry name" value="Fe-transptr_FeoA-like"/>
</dbReference>
<dbReference type="SUPFAM" id="SSF50037">
    <property type="entry name" value="C-terminal domain of transcriptional repressors"/>
    <property type="match status" value="1"/>
</dbReference>
<dbReference type="Pfam" id="PF02742">
    <property type="entry name" value="Fe_dep_repr_C"/>
    <property type="match status" value="1"/>
</dbReference>
<organism evidence="8 9">
    <name type="scientific">Salinadaptatus halalkaliphilus</name>
    <dbReference type="NCBI Taxonomy" id="2419781"/>
    <lineage>
        <taxon>Archaea</taxon>
        <taxon>Methanobacteriati</taxon>
        <taxon>Methanobacteriota</taxon>
        <taxon>Stenosarchaea group</taxon>
        <taxon>Halobacteria</taxon>
        <taxon>Halobacteriales</taxon>
        <taxon>Natrialbaceae</taxon>
        <taxon>Salinadaptatus</taxon>
    </lineage>
</organism>
<keyword evidence="4" id="KW-0805">Transcription regulation</keyword>
<keyword evidence="6" id="KW-0804">Transcription</keyword>
<dbReference type="Proteomes" id="UP000318864">
    <property type="component" value="Unassembled WGS sequence"/>
</dbReference>
<dbReference type="InterPro" id="IPR036421">
    <property type="entry name" value="Fe_dep_repressor_sf"/>
</dbReference>
<dbReference type="PROSITE" id="PS50944">
    <property type="entry name" value="HTH_DTXR"/>
    <property type="match status" value="1"/>
</dbReference>
<evidence type="ECO:0000313" key="9">
    <source>
        <dbReference type="Proteomes" id="UP000318864"/>
    </source>
</evidence>
<comment type="similarity">
    <text evidence="2">Belongs to the DtxR/MntR family.</text>
</comment>
<gene>
    <name evidence="8" type="ORF">D8Y22_15925</name>
</gene>
<dbReference type="InterPro" id="IPR036388">
    <property type="entry name" value="WH-like_DNA-bd_sf"/>
</dbReference>
<dbReference type="RefSeq" id="WP_141465666.1">
    <property type="nucleotide sequence ID" value="NZ_RBZW01000055.1"/>
</dbReference>
<comment type="caution">
    <text evidence="8">The sequence shown here is derived from an EMBL/GenBank/DDBJ whole genome shotgun (WGS) entry which is preliminary data.</text>
</comment>
<reference evidence="8 9" key="1">
    <citation type="submission" date="2018-10" db="EMBL/GenBank/DDBJ databases">
        <title>Natronolimnobius sp. XQ-INN 246 isolated from Inner Mongolia Autonomous Region of China.</title>
        <authorList>
            <person name="Xue Q."/>
        </authorList>
    </citation>
    <scope>NUCLEOTIDE SEQUENCE [LARGE SCALE GENOMIC DNA]</scope>
    <source>
        <strain evidence="8 9">XQ-INN 246</strain>
    </source>
</reference>
<dbReference type="AlphaFoldDB" id="A0A4S3TIN9"/>
<dbReference type="GO" id="GO:0046983">
    <property type="term" value="F:protein dimerization activity"/>
    <property type="evidence" value="ECO:0007669"/>
    <property type="project" value="InterPro"/>
</dbReference>
<evidence type="ECO:0000256" key="6">
    <source>
        <dbReference type="ARBA" id="ARBA00023163"/>
    </source>
</evidence>
<evidence type="ECO:0000256" key="4">
    <source>
        <dbReference type="ARBA" id="ARBA00023015"/>
    </source>
</evidence>
<dbReference type="GO" id="GO:0003700">
    <property type="term" value="F:DNA-binding transcription factor activity"/>
    <property type="evidence" value="ECO:0007669"/>
    <property type="project" value="InterPro"/>
</dbReference>
<dbReference type="InterPro" id="IPR001367">
    <property type="entry name" value="Fe_dep_repressor"/>
</dbReference>
<comment type="subcellular location">
    <subcellularLocation>
        <location evidence="1">Cytoplasm</location>
    </subcellularLocation>
</comment>
<evidence type="ECO:0000256" key="2">
    <source>
        <dbReference type="ARBA" id="ARBA00007871"/>
    </source>
</evidence>
<evidence type="ECO:0000256" key="3">
    <source>
        <dbReference type="ARBA" id="ARBA00011738"/>
    </source>
</evidence>
<dbReference type="PANTHER" id="PTHR33238">
    <property type="entry name" value="IRON (METAL) DEPENDENT REPRESSOR, DTXR FAMILY"/>
    <property type="match status" value="1"/>
</dbReference>
<dbReference type="InterPro" id="IPR022687">
    <property type="entry name" value="HTH_DTXR"/>
</dbReference>
<dbReference type="Pfam" id="PF01325">
    <property type="entry name" value="Fe_dep_repress"/>
    <property type="match status" value="1"/>
</dbReference>
<evidence type="ECO:0000313" key="8">
    <source>
        <dbReference type="EMBL" id="THE63822.1"/>
    </source>
</evidence>
<evidence type="ECO:0000256" key="1">
    <source>
        <dbReference type="ARBA" id="ARBA00004496"/>
    </source>
</evidence>
<accession>A0A4S3TIN9</accession>
<keyword evidence="9" id="KW-1185">Reference proteome</keyword>
<dbReference type="SMART" id="SM00529">
    <property type="entry name" value="HTH_DTXR"/>
    <property type="match status" value="1"/>
</dbReference>
<comment type="subunit">
    <text evidence="3">Homodimer.</text>
</comment>
<dbReference type="OrthoDB" id="24735at2157"/>
<dbReference type="GO" id="GO:0046914">
    <property type="term" value="F:transition metal ion binding"/>
    <property type="evidence" value="ECO:0007669"/>
    <property type="project" value="InterPro"/>
</dbReference>
<dbReference type="Pfam" id="PF04023">
    <property type="entry name" value="FeoA"/>
    <property type="match status" value="1"/>
</dbReference>
<dbReference type="Gene3D" id="1.10.10.10">
    <property type="entry name" value="Winged helix-like DNA-binding domain superfamily/Winged helix DNA-binding domain"/>
    <property type="match status" value="1"/>
</dbReference>
<evidence type="ECO:0000259" key="7">
    <source>
        <dbReference type="PROSITE" id="PS50944"/>
    </source>
</evidence>
<evidence type="ECO:0000256" key="5">
    <source>
        <dbReference type="ARBA" id="ARBA00023125"/>
    </source>
</evidence>
<proteinExistence type="inferred from homology"/>
<dbReference type="InterPro" id="IPR008988">
    <property type="entry name" value="Transcriptional_repressor_C"/>
</dbReference>
<name>A0A4S3TIN9_9EURY</name>
<protein>
    <submittedName>
        <fullName evidence="8">Metal-dependent transcriptional regulator</fullName>
    </submittedName>
</protein>
<dbReference type="InterPro" id="IPR022689">
    <property type="entry name" value="Iron_dep_repressor"/>
</dbReference>
<dbReference type="SUPFAM" id="SSF47979">
    <property type="entry name" value="Iron-dependent repressor protein, dimerization domain"/>
    <property type="match status" value="1"/>
</dbReference>
<dbReference type="FunFam" id="1.10.60.10:FF:000004">
    <property type="entry name" value="DtxR family transcriptional regulator"/>
    <property type="match status" value="1"/>
</dbReference>
<dbReference type="InterPro" id="IPR036390">
    <property type="entry name" value="WH_DNA-bd_sf"/>
</dbReference>
<dbReference type="InterPro" id="IPR050536">
    <property type="entry name" value="DtxR_MntR_Metal-Reg"/>
</dbReference>
<dbReference type="GO" id="GO:0003677">
    <property type="term" value="F:DNA binding"/>
    <property type="evidence" value="ECO:0007669"/>
    <property type="project" value="UniProtKB-KW"/>
</dbReference>
<dbReference type="PANTHER" id="PTHR33238:SF7">
    <property type="entry name" value="IRON-DEPENDENT TRANSCRIPTIONAL REGULATOR"/>
    <property type="match status" value="1"/>
</dbReference>
<sequence>MDLSPIAEDYLKAIYHLEDGHQRPVRTAEISEELGVTSPSVSSMIDTLDERGVVDYTPYRGVELTDRGEEVVLRLVRNHRLLETFMMECLDYSWSEVHDDADRLEHHVSDELARRLEAFLGEPSMDPHGDPIPDAELSMPEESPYTPLTEYEVGETVVVDQVPHRDPDIREYLSRHGIGPGTRLTVDEISPIDLVTVVPTSDGQPVSLPTYVARRLGARAAPRNENGF</sequence>
<dbReference type="Gene3D" id="1.10.60.10">
    <property type="entry name" value="Iron dependent repressor, metal binding and dimerisation domain"/>
    <property type="match status" value="1"/>
</dbReference>